<dbReference type="EMBL" id="VVIM01000001">
    <property type="protein sequence ID" value="KAB0805399.1"/>
    <property type="molecule type" value="Genomic_DNA"/>
</dbReference>
<protein>
    <submittedName>
        <fullName evidence="2">Uncharacterized protein</fullName>
    </submittedName>
</protein>
<gene>
    <name evidence="1" type="ORF">PPYR_02369</name>
    <name evidence="2" type="ORF">PPYR_02371</name>
</gene>
<evidence type="ECO:0000313" key="1">
    <source>
        <dbReference type="EMBL" id="KAB0805399.1"/>
    </source>
</evidence>
<organism evidence="2 3">
    <name type="scientific">Photinus pyralis</name>
    <name type="common">Common eastern firefly</name>
    <name type="synonym">Lampyris pyralis</name>
    <dbReference type="NCBI Taxonomy" id="7054"/>
    <lineage>
        <taxon>Eukaryota</taxon>
        <taxon>Metazoa</taxon>
        <taxon>Ecdysozoa</taxon>
        <taxon>Arthropoda</taxon>
        <taxon>Hexapoda</taxon>
        <taxon>Insecta</taxon>
        <taxon>Pterygota</taxon>
        <taxon>Neoptera</taxon>
        <taxon>Endopterygota</taxon>
        <taxon>Coleoptera</taxon>
        <taxon>Polyphaga</taxon>
        <taxon>Elateriformia</taxon>
        <taxon>Elateroidea</taxon>
        <taxon>Lampyridae</taxon>
        <taxon>Lampyrinae</taxon>
        <taxon>Photinus</taxon>
    </lineage>
</organism>
<keyword evidence="3" id="KW-1185">Reference proteome</keyword>
<proteinExistence type="predicted"/>
<reference evidence="2" key="2">
    <citation type="submission" date="2019-08" db="EMBL/GenBank/DDBJ databases">
        <authorList>
            <consortium name="Photinus pyralis genome working group"/>
            <person name="Fallon T.R."/>
            <person name="Sander Lower S.E."/>
            <person name="Weng J.-K."/>
        </authorList>
    </citation>
    <scope>NUCLEOTIDE SEQUENCE</scope>
    <source>
        <strain evidence="2">1611_PpyrPB1</strain>
        <tissue evidence="2">Whole body</tissue>
    </source>
</reference>
<evidence type="ECO:0000313" key="2">
    <source>
        <dbReference type="EMBL" id="KAB0805401.1"/>
    </source>
</evidence>
<name>A0A5N4B716_PHOPY</name>
<comment type="caution">
    <text evidence="2">The sequence shown here is derived from an EMBL/GenBank/DDBJ whole genome shotgun (WGS) entry which is preliminary data.</text>
</comment>
<dbReference type="EMBL" id="VVIM01000001">
    <property type="protein sequence ID" value="KAB0805401.1"/>
    <property type="molecule type" value="Genomic_DNA"/>
</dbReference>
<dbReference type="Proteomes" id="UP000327044">
    <property type="component" value="Unassembled WGS sequence"/>
</dbReference>
<dbReference type="AlphaFoldDB" id="A0A5N4B716"/>
<accession>A0A5N4B716</accession>
<dbReference type="InParanoid" id="A0A5N4B716"/>
<evidence type="ECO:0000313" key="3">
    <source>
        <dbReference type="Proteomes" id="UP000327044"/>
    </source>
</evidence>
<reference evidence="2 3" key="1">
    <citation type="journal article" date="2018" name="Elife">
        <title>Firefly genomes illuminate parallel origins of bioluminescence in beetles.</title>
        <authorList>
            <person name="Fallon T.R."/>
            <person name="Lower S.E."/>
            <person name="Chang C.H."/>
            <person name="Bessho-Uehara M."/>
            <person name="Martin G.J."/>
            <person name="Bewick A.J."/>
            <person name="Behringer M."/>
            <person name="Debat H.J."/>
            <person name="Wong I."/>
            <person name="Day J.C."/>
            <person name="Suvorov A."/>
            <person name="Silva C.J."/>
            <person name="Stanger-Hall K.F."/>
            <person name="Hall D.W."/>
            <person name="Schmitz R.J."/>
            <person name="Nelson D.R."/>
            <person name="Lewis S.M."/>
            <person name="Shigenobu S."/>
            <person name="Bybee S.M."/>
            <person name="Larracuente A.M."/>
            <person name="Oba Y."/>
            <person name="Weng J.K."/>
        </authorList>
    </citation>
    <scope>NUCLEOTIDE SEQUENCE [LARGE SCALE GENOMIC DNA]</scope>
    <source>
        <strain evidence="2">1611_PpyrPB1</strain>
        <tissue evidence="2">Whole body</tissue>
    </source>
</reference>
<sequence>MEYLGMRPVDLLAEELNYELRIRGVVSDRKDAVTKRKILNKLLEKDRNRSNVTHVDPLYDFDNEAEIIEQALDSLKTLIVEFDGTETDSLFKRINSRILYLTNRVHRLKTDGDDSQVVQAFKNESIASILELEVCLSDKVVANSTLGNVNHTAHASSSNEQPMTIQHCVNNYNKSVPVYKWGLKFSGKEGSSLLSIIPRTSRRLPGGKERYQNRII</sequence>